<reference evidence="3 4" key="1">
    <citation type="submission" date="2017-08" db="EMBL/GenBank/DDBJ databases">
        <title>Virgibacillus indicus sp. nov. and Virgibacillus profoundi sp. nov, two moderately halophilic bacteria isolated from marine sediment by using the Microfluidic Streak Plate.</title>
        <authorList>
            <person name="Xu B."/>
            <person name="Hu B."/>
            <person name="Wang J."/>
            <person name="Zhu Y."/>
            <person name="Huang L."/>
            <person name="Du W."/>
            <person name="Huang Y."/>
        </authorList>
    </citation>
    <scope>NUCLEOTIDE SEQUENCE [LARGE SCALE GENOMIC DNA]</scope>
    <source>
        <strain evidence="3 4">IO3-P3-H5</strain>
    </source>
</reference>
<dbReference type="Proteomes" id="UP000218887">
    <property type="component" value="Unassembled WGS sequence"/>
</dbReference>
<dbReference type="NCBIfam" id="NF009750">
    <property type="entry name" value="PRK13260.1"/>
    <property type="match status" value="1"/>
</dbReference>
<sequence length="335" mass="36562">MTRISFEKMKSEVKRAFMSAGMSEQDADVCAQIHTETSCDGVYSHGLNRVARFVDYVEKGWVDVHATPSLINSLGAIEVYNGNRGPGILNALFATDKAMEIAKKHGVGIVTLKNTTHWMRGGTYGLKAAEQGFIGISWTNTESCMPAWGAKDTRIGNNPFVMAVPRSKGPIVLDMAMSQYSYGKLQTTRLNDDLLPFPGGFDENGELTREPAPIEETRRILPMGYWKGAGFSILLDAVAAIMSGGNSTGEIDKIDAGSCGGCSQVFIAMDPSQINGEDYTDKIADNIVGYLRESEPDKEGGEVSYPGENSRKRRQENLKNGIPVDDDIWNEILSL</sequence>
<accession>A0A2A2IAG6</accession>
<evidence type="ECO:0000313" key="4">
    <source>
        <dbReference type="Proteomes" id="UP000218887"/>
    </source>
</evidence>
<dbReference type="Gene3D" id="1.10.1530.10">
    <property type="match status" value="1"/>
</dbReference>
<organism evidence="3 4">
    <name type="scientific">Virgibacillus profundi</name>
    <dbReference type="NCBI Taxonomy" id="2024555"/>
    <lineage>
        <taxon>Bacteria</taxon>
        <taxon>Bacillati</taxon>
        <taxon>Bacillota</taxon>
        <taxon>Bacilli</taxon>
        <taxon>Bacillales</taxon>
        <taxon>Bacillaceae</taxon>
        <taxon>Virgibacillus</taxon>
    </lineage>
</organism>
<dbReference type="SUPFAM" id="SSF89733">
    <property type="entry name" value="L-sulfolactate dehydrogenase-like"/>
    <property type="match status" value="1"/>
</dbReference>
<name>A0A2A2IAG6_9BACI</name>
<proteinExistence type="predicted"/>
<feature type="region of interest" description="Disordered" evidence="2">
    <location>
        <begin position="295"/>
        <end position="318"/>
    </location>
</feature>
<dbReference type="OrthoDB" id="9769447at2"/>
<dbReference type="InterPro" id="IPR036111">
    <property type="entry name" value="Mal/L-sulfo/L-lacto_DH-like_sf"/>
</dbReference>
<keyword evidence="4" id="KW-1185">Reference proteome</keyword>
<dbReference type="InterPro" id="IPR043144">
    <property type="entry name" value="Mal/L-sulf/L-lact_DH-like_ah"/>
</dbReference>
<comment type="caution">
    <text evidence="3">The sequence shown here is derived from an EMBL/GenBank/DDBJ whole genome shotgun (WGS) entry which is preliminary data.</text>
</comment>
<keyword evidence="1" id="KW-0560">Oxidoreductase</keyword>
<evidence type="ECO:0000256" key="1">
    <source>
        <dbReference type="ARBA" id="ARBA00023002"/>
    </source>
</evidence>
<dbReference type="PANTHER" id="PTHR11091:SF3">
    <property type="entry name" value="2,3-DIKETO-L-GULONATE REDUCTASE"/>
    <property type="match status" value="1"/>
</dbReference>
<protein>
    <submittedName>
        <fullName evidence="3">3-dehydro-L-gulonate 2-dehydrogenase</fullName>
    </submittedName>
</protein>
<evidence type="ECO:0000256" key="2">
    <source>
        <dbReference type="SAM" id="MobiDB-lite"/>
    </source>
</evidence>
<dbReference type="Pfam" id="PF02615">
    <property type="entry name" value="Ldh_2"/>
    <property type="match status" value="1"/>
</dbReference>
<dbReference type="GO" id="GO:0016491">
    <property type="term" value="F:oxidoreductase activity"/>
    <property type="evidence" value="ECO:0007669"/>
    <property type="project" value="UniProtKB-KW"/>
</dbReference>
<dbReference type="Gene3D" id="3.30.1370.60">
    <property type="entry name" value="Hypothetical oxidoreductase yiak, domain 2"/>
    <property type="match status" value="1"/>
</dbReference>
<dbReference type="InterPro" id="IPR043143">
    <property type="entry name" value="Mal/L-sulf/L-lact_DH-like_NADP"/>
</dbReference>
<dbReference type="RefSeq" id="WP_095656742.1">
    <property type="nucleotide sequence ID" value="NZ_NPOA01000013.1"/>
</dbReference>
<gene>
    <name evidence="3" type="ORF">CIL05_16965</name>
</gene>
<evidence type="ECO:0000313" key="3">
    <source>
        <dbReference type="EMBL" id="PAV28326.1"/>
    </source>
</evidence>
<dbReference type="PANTHER" id="PTHR11091">
    <property type="entry name" value="OXIDOREDUCTASE-RELATED"/>
    <property type="match status" value="1"/>
</dbReference>
<dbReference type="EMBL" id="NPOA01000013">
    <property type="protein sequence ID" value="PAV28326.1"/>
    <property type="molecule type" value="Genomic_DNA"/>
</dbReference>
<dbReference type="AlphaFoldDB" id="A0A2A2IAG6"/>
<dbReference type="InterPro" id="IPR003767">
    <property type="entry name" value="Malate/L-lactate_DH-like"/>
</dbReference>